<reference evidence="2" key="2">
    <citation type="journal article" date="2015" name="Data Brief">
        <title>Shoot transcriptome of the giant reed, Arundo donax.</title>
        <authorList>
            <person name="Barrero R.A."/>
            <person name="Guerrero F.D."/>
            <person name="Moolhuijzen P."/>
            <person name="Goolsby J.A."/>
            <person name="Tidwell J."/>
            <person name="Bellgard S.E."/>
            <person name="Bellgard M.I."/>
        </authorList>
    </citation>
    <scope>NUCLEOTIDE SEQUENCE</scope>
    <source>
        <tissue evidence="2">Shoot tissue taken approximately 20 cm above the soil surface</tissue>
    </source>
</reference>
<feature type="compositionally biased region" description="Low complexity" evidence="1">
    <location>
        <begin position="60"/>
        <end position="80"/>
    </location>
</feature>
<protein>
    <submittedName>
        <fullName evidence="2">Uncharacterized protein</fullName>
    </submittedName>
</protein>
<dbReference type="PANTHER" id="PTHR32161">
    <property type="entry name" value="DPP6 N-TERMINAL DOMAIN-LIKE PROTEIN"/>
    <property type="match status" value="1"/>
</dbReference>
<dbReference type="EMBL" id="GBRH01243396">
    <property type="protein sequence ID" value="JAD54499.1"/>
    <property type="molecule type" value="Transcribed_RNA"/>
</dbReference>
<name>A0A0A9ARW7_ARUDO</name>
<feature type="region of interest" description="Disordered" evidence="1">
    <location>
        <begin position="60"/>
        <end position="90"/>
    </location>
</feature>
<evidence type="ECO:0000313" key="2">
    <source>
        <dbReference type="EMBL" id="JAD54499.1"/>
    </source>
</evidence>
<dbReference type="PANTHER" id="PTHR32161:SF21">
    <property type="entry name" value="OS03G0314500 PROTEIN"/>
    <property type="match status" value="1"/>
</dbReference>
<evidence type="ECO:0000256" key="1">
    <source>
        <dbReference type="SAM" id="MobiDB-lite"/>
    </source>
</evidence>
<reference evidence="2" key="1">
    <citation type="submission" date="2014-09" db="EMBL/GenBank/DDBJ databases">
        <authorList>
            <person name="Magalhaes I.L.F."/>
            <person name="Oliveira U."/>
            <person name="Santos F.R."/>
            <person name="Vidigal T.H.D.A."/>
            <person name="Brescovit A.D."/>
            <person name="Santos A.J."/>
        </authorList>
    </citation>
    <scope>NUCLEOTIDE SEQUENCE</scope>
    <source>
        <tissue evidence="2">Shoot tissue taken approximately 20 cm above the soil surface</tissue>
    </source>
</reference>
<organism evidence="2">
    <name type="scientific">Arundo donax</name>
    <name type="common">Giant reed</name>
    <name type="synonym">Donax arundinaceus</name>
    <dbReference type="NCBI Taxonomy" id="35708"/>
    <lineage>
        <taxon>Eukaryota</taxon>
        <taxon>Viridiplantae</taxon>
        <taxon>Streptophyta</taxon>
        <taxon>Embryophyta</taxon>
        <taxon>Tracheophyta</taxon>
        <taxon>Spermatophyta</taxon>
        <taxon>Magnoliopsida</taxon>
        <taxon>Liliopsida</taxon>
        <taxon>Poales</taxon>
        <taxon>Poaceae</taxon>
        <taxon>PACMAD clade</taxon>
        <taxon>Arundinoideae</taxon>
        <taxon>Arundineae</taxon>
        <taxon>Arundo</taxon>
    </lineage>
</organism>
<dbReference type="AlphaFoldDB" id="A0A0A9ARW7"/>
<proteinExistence type="predicted"/>
<sequence>MEDSSCIAGGYEVDGRTIDHYLIYASTKETGQERRSSWNVVYKTNLNLRTDESERLTLPAVTSDPSPSVSPSGKKVAVASFQGNRWDDET</sequence>
<accession>A0A0A9ARW7</accession>